<feature type="region of interest" description="Disordered" evidence="1">
    <location>
        <begin position="119"/>
        <end position="165"/>
    </location>
</feature>
<reference evidence="5" key="1">
    <citation type="submission" date="2017-06" db="EMBL/GenBank/DDBJ databases">
        <title>Capnocytophaga spp. assemblies.</title>
        <authorList>
            <person name="Gulvik C.A."/>
        </authorList>
    </citation>
    <scope>NUCLEOTIDE SEQUENCE [LARGE SCALE GENOMIC DNA]</scope>
    <source>
        <strain evidence="5">H2177</strain>
    </source>
</reference>
<sequence length="165" mass="18430">MKKIFLILTVFLALLTASCSGDSPKSVAEKFLTAMENQNFEEAKKYSDDSMKQLLTMLDDMPKENNKKAENAKVKVTKVEKEGDKAKVFYIIESSEIEGESKEQSIDLKKIDGKWKVSFNKEDANKEAPNTEPNSMDSGNEATDENMGTELENIESGVVSETTEQ</sequence>
<dbReference type="RefSeq" id="WP_095896538.1">
    <property type="nucleotide sequence ID" value="NZ_CP022387.1"/>
</dbReference>
<evidence type="ECO:0000259" key="3">
    <source>
        <dbReference type="Pfam" id="PF12870"/>
    </source>
</evidence>
<protein>
    <submittedName>
        <fullName evidence="4">Lumazine-binding protein</fullName>
    </submittedName>
</protein>
<feature type="compositionally biased region" description="Polar residues" evidence="1">
    <location>
        <begin position="131"/>
        <end position="141"/>
    </location>
</feature>
<evidence type="ECO:0000313" key="4">
    <source>
        <dbReference type="EMBL" id="ATA89979.1"/>
    </source>
</evidence>
<evidence type="ECO:0000313" key="5">
    <source>
        <dbReference type="Proteomes" id="UP000217348"/>
    </source>
</evidence>
<feature type="signal peptide" evidence="2">
    <location>
        <begin position="1"/>
        <end position="21"/>
    </location>
</feature>
<dbReference type="AlphaFoldDB" id="A0A250FXT1"/>
<dbReference type="KEGG" id="csto:CGC58_09765"/>
<accession>A0A250FXT1</accession>
<dbReference type="Proteomes" id="UP000217348">
    <property type="component" value="Chromosome"/>
</dbReference>
<evidence type="ECO:0000256" key="2">
    <source>
        <dbReference type="SAM" id="SignalP"/>
    </source>
</evidence>
<gene>
    <name evidence="4" type="ORF">CGC58_09765</name>
</gene>
<dbReference type="PROSITE" id="PS51257">
    <property type="entry name" value="PROKAR_LIPOPROTEIN"/>
    <property type="match status" value="1"/>
</dbReference>
<dbReference type="Gene3D" id="3.10.450.50">
    <property type="match status" value="1"/>
</dbReference>
<keyword evidence="2" id="KW-0732">Signal</keyword>
<feature type="domain" description="DUF4878" evidence="3">
    <location>
        <begin position="18"/>
        <end position="117"/>
    </location>
</feature>
<evidence type="ECO:0000256" key="1">
    <source>
        <dbReference type="SAM" id="MobiDB-lite"/>
    </source>
</evidence>
<dbReference type="OrthoDB" id="598024at2"/>
<dbReference type="EMBL" id="CP022387">
    <property type="protein sequence ID" value="ATA89979.1"/>
    <property type="molecule type" value="Genomic_DNA"/>
</dbReference>
<feature type="chain" id="PRO_5013100661" evidence="2">
    <location>
        <begin position="22"/>
        <end position="165"/>
    </location>
</feature>
<organism evidence="4 5">
    <name type="scientific">Capnocytophaga stomatis</name>
    <dbReference type="NCBI Taxonomy" id="1848904"/>
    <lineage>
        <taxon>Bacteria</taxon>
        <taxon>Pseudomonadati</taxon>
        <taxon>Bacteroidota</taxon>
        <taxon>Flavobacteriia</taxon>
        <taxon>Flavobacteriales</taxon>
        <taxon>Flavobacteriaceae</taxon>
        <taxon>Capnocytophaga</taxon>
    </lineage>
</organism>
<proteinExistence type="predicted"/>
<dbReference type="InterPro" id="IPR024267">
    <property type="entry name" value="DUF4878"/>
</dbReference>
<dbReference type="Pfam" id="PF12870">
    <property type="entry name" value="DUF4878"/>
    <property type="match status" value="1"/>
</dbReference>
<name>A0A250FXT1_9FLAO</name>